<dbReference type="GO" id="GO:0005634">
    <property type="term" value="C:nucleus"/>
    <property type="evidence" value="ECO:0007669"/>
    <property type="project" value="UniProtKB-SubCell"/>
</dbReference>
<dbReference type="GO" id="GO:0005737">
    <property type="term" value="C:cytoplasm"/>
    <property type="evidence" value="ECO:0007669"/>
    <property type="project" value="UniProtKB-SubCell"/>
</dbReference>
<dbReference type="NCBIfam" id="TIGR01691">
    <property type="entry name" value="enolase-ppase"/>
    <property type="match status" value="1"/>
</dbReference>
<comment type="pathway">
    <text evidence="6">Amino-acid biosynthesis; L-methionine biosynthesis via salvage pathway; L-methionine from S-methyl-5-thio-alpha-D-ribose 1-phosphate: step 3/6.</text>
</comment>
<accession>A0AAD8ECS2</accession>
<dbReference type="CDD" id="cd01629">
    <property type="entry name" value="HAD_EP"/>
    <property type="match status" value="1"/>
</dbReference>
<dbReference type="GO" id="GO:0000287">
    <property type="term" value="F:magnesium ion binding"/>
    <property type="evidence" value="ECO:0007669"/>
    <property type="project" value="UniProtKB-UniRule"/>
</dbReference>
<evidence type="ECO:0000256" key="3">
    <source>
        <dbReference type="ARBA" id="ARBA00022801"/>
    </source>
</evidence>
<evidence type="ECO:0000256" key="2">
    <source>
        <dbReference type="ARBA" id="ARBA00022723"/>
    </source>
</evidence>
<feature type="binding site" evidence="6">
    <location>
        <position position="179"/>
    </location>
    <ligand>
        <name>substrate</name>
    </ligand>
</feature>
<keyword evidence="4 6" id="KW-0460">Magnesium</keyword>
<evidence type="ECO:0000313" key="7">
    <source>
        <dbReference type="EMBL" id="KAJ9585027.1"/>
    </source>
</evidence>
<comment type="function">
    <text evidence="6">Bifunctional enzyme that catalyzes the enolization of 2,3-diketo-5-methylthiopentyl-1-phosphate (DK-MTP-1-P) into the intermediate 2-hydroxy-3-keto-5-methylthiopentenyl-1-phosphate (HK-MTPenyl-1-P), which is then dephosphorylated to form the acireductone 1,2-dihydroxy-3-keto-5-methylthiopentene (DHK-MTPene).</text>
</comment>
<dbReference type="EC" id="3.1.3.77" evidence="6"/>
<organism evidence="7 8">
    <name type="scientific">Diploptera punctata</name>
    <name type="common">Pacific beetle cockroach</name>
    <dbReference type="NCBI Taxonomy" id="6984"/>
    <lineage>
        <taxon>Eukaryota</taxon>
        <taxon>Metazoa</taxon>
        <taxon>Ecdysozoa</taxon>
        <taxon>Arthropoda</taxon>
        <taxon>Hexapoda</taxon>
        <taxon>Insecta</taxon>
        <taxon>Pterygota</taxon>
        <taxon>Neoptera</taxon>
        <taxon>Polyneoptera</taxon>
        <taxon>Dictyoptera</taxon>
        <taxon>Blattodea</taxon>
        <taxon>Blaberoidea</taxon>
        <taxon>Blaberidae</taxon>
        <taxon>Diplopterinae</taxon>
        <taxon>Diploptera</taxon>
    </lineage>
</organism>
<comment type="subcellular location">
    <subcellularLocation>
        <location evidence="6">Cytoplasm</location>
    </subcellularLocation>
    <subcellularLocation>
        <location evidence="6">Nucleus</location>
    </subcellularLocation>
</comment>
<keyword evidence="8" id="KW-1185">Reference proteome</keyword>
<dbReference type="InterPro" id="IPR036412">
    <property type="entry name" value="HAD-like_sf"/>
</dbReference>
<name>A0AAD8ECS2_DIPPU</name>
<dbReference type="AlphaFoldDB" id="A0AAD8ECS2"/>
<feature type="binding site" evidence="6">
    <location>
        <position position="18"/>
    </location>
    <ligand>
        <name>Mg(2+)</name>
        <dbReference type="ChEBI" id="CHEBI:18420"/>
    </ligand>
</feature>
<dbReference type="Proteomes" id="UP001233999">
    <property type="component" value="Unassembled WGS sequence"/>
</dbReference>
<keyword evidence="1 6" id="KW-0028">Amino-acid biosynthesis</keyword>
<comment type="caution">
    <text evidence="7">The sequence shown here is derived from an EMBL/GenBank/DDBJ whole genome shotgun (WGS) entry which is preliminary data.</text>
</comment>
<keyword evidence="6" id="KW-0963">Cytoplasm</keyword>
<feature type="binding site" evidence="6">
    <location>
        <position position="16"/>
    </location>
    <ligand>
        <name>Mg(2+)</name>
        <dbReference type="ChEBI" id="CHEBI:18420"/>
    </ligand>
</feature>
<keyword evidence="5 6" id="KW-0486">Methionine biosynthesis</keyword>
<comment type="similarity">
    <text evidence="6">Belongs to the HAD-like hydrolase superfamily. MasA/MtnC family.</text>
</comment>
<comment type="cofactor">
    <cofactor evidence="6">
        <name>Mg(2+)</name>
        <dbReference type="ChEBI" id="CHEBI:18420"/>
    </cofactor>
    <text evidence="6">Binds 1 Mg(2+) ion per subunit.</text>
</comment>
<dbReference type="SFLD" id="SFLDF00044">
    <property type="entry name" value="enolase-phosphatase"/>
    <property type="match status" value="1"/>
</dbReference>
<reference evidence="7" key="1">
    <citation type="journal article" date="2023" name="IScience">
        <title>Live-bearing cockroach genome reveals convergent evolutionary mechanisms linked to viviparity in insects and beyond.</title>
        <authorList>
            <person name="Fouks B."/>
            <person name="Harrison M.C."/>
            <person name="Mikhailova A.A."/>
            <person name="Marchal E."/>
            <person name="English S."/>
            <person name="Carruthers M."/>
            <person name="Jennings E.C."/>
            <person name="Chiamaka E.L."/>
            <person name="Frigard R.A."/>
            <person name="Pippel M."/>
            <person name="Attardo G.M."/>
            <person name="Benoit J.B."/>
            <person name="Bornberg-Bauer E."/>
            <person name="Tobe S.S."/>
        </authorList>
    </citation>
    <scope>NUCLEOTIDE SEQUENCE</scope>
    <source>
        <tissue evidence="7">Testes</tissue>
    </source>
</reference>
<evidence type="ECO:0000256" key="6">
    <source>
        <dbReference type="HAMAP-Rule" id="MF_03117"/>
    </source>
</evidence>
<protein>
    <recommendedName>
        <fullName evidence="6">Enolase-phosphatase E1</fullName>
        <ecNumber evidence="6">3.1.3.77</ecNumber>
    </recommendedName>
    <alternativeName>
        <fullName evidence="6">2,3-diketo-5-methylthio-1-phosphopentane phosphatase</fullName>
    </alternativeName>
</protein>
<dbReference type="Gene3D" id="3.40.50.1000">
    <property type="entry name" value="HAD superfamily/HAD-like"/>
    <property type="match status" value="1"/>
</dbReference>
<evidence type="ECO:0000256" key="1">
    <source>
        <dbReference type="ARBA" id="ARBA00022605"/>
    </source>
</evidence>
<dbReference type="GO" id="GO:0019509">
    <property type="term" value="P:L-methionine salvage from methylthioadenosine"/>
    <property type="evidence" value="ECO:0007669"/>
    <property type="project" value="UniProtKB-UniRule"/>
</dbReference>
<dbReference type="PANTHER" id="PTHR20371:SF1">
    <property type="entry name" value="ENOLASE-PHOSPHATASE E1"/>
    <property type="match status" value="1"/>
</dbReference>
<evidence type="ECO:0000256" key="4">
    <source>
        <dbReference type="ARBA" id="ARBA00022842"/>
    </source>
</evidence>
<dbReference type="InterPro" id="IPR023943">
    <property type="entry name" value="Enolase-ppase_E1"/>
</dbReference>
<dbReference type="SFLD" id="SFLDG01129">
    <property type="entry name" value="C1.5:_HAD__Beta-PGM__Phosphata"/>
    <property type="match status" value="1"/>
</dbReference>
<feature type="binding site" evidence="6">
    <location>
        <begin position="145"/>
        <end position="146"/>
    </location>
    <ligand>
        <name>substrate</name>
    </ligand>
</feature>
<reference evidence="7" key="2">
    <citation type="submission" date="2023-05" db="EMBL/GenBank/DDBJ databases">
        <authorList>
            <person name="Fouks B."/>
        </authorList>
    </citation>
    <scope>NUCLEOTIDE SEQUENCE</scope>
    <source>
        <strain evidence="7">Stay&amp;Tobe</strain>
        <tissue evidence="7">Testes</tissue>
    </source>
</reference>
<dbReference type="GO" id="GO:0043874">
    <property type="term" value="F:acireductone synthase activity"/>
    <property type="evidence" value="ECO:0007669"/>
    <property type="project" value="UniProtKB-EC"/>
</dbReference>
<dbReference type="PANTHER" id="PTHR20371">
    <property type="entry name" value="ENOLASE-PHOSPHATASE E1"/>
    <property type="match status" value="1"/>
</dbReference>
<dbReference type="Gene3D" id="1.10.720.60">
    <property type="match status" value="1"/>
</dbReference>
<dbReference type="InterPro" id="IPR023214">
    <property type="entry name" value="HAD_sf"/>
</dbReference>
<comment type="catalytic activity">
    <reaction evidence="6">
        <text>5-methylsulfanyl-2,3-dioxopentyl phosphate + H2O = 1,2-dihydroxy-5-(methylsulfanyl)pent-1-en-3-one + phosphate</text>
        <dbReference type="Rhea" id="RHEA:21700"/>
        <dbReference type="ChEBI" id="CHEBI:15377"/>
        <dbReference type="ChEBI" id="CHEBI:43474"/>
        <dbReference type="ChEBI" id="CHEBI:49252"/>
        <dbReference type="ChEBI" id="CHEBI:58828"/>
        <dbReference type="EC" id="3.1.3.77"/>
    </reaction>
</comment>
<evidence type="ECO:0000313" key="8">
    <source>
        <dbReference type="Proteomes" id="UP001233999"/>
    </source>
</evidence>
<dbReference type="SFLD" id="SFLDS00003">
    <property type="entry name" value="Haloacid_Dehalogenase"/>
    <property type="match status" value="1"/>
</dbReference>
<dbReference type="HAMAP" id="MF_03117">
    <property type="entry name" value="Salvage_MtnC_euk"/>
    <property type="match status" value="1"/>
</dbReference>
<dbReference type="InterPro" id="IPR006439">
    <property type="entry name" value="HAD-SF_hydro_IA"/>
</dbReference>
<dbReference type="EMBL" id="JASPKZ010007319">
    <property type="protein sequence ID" value="KAJ9585027.1"/>
    <property type="molecule type" value="Genomic_DNA"/>
</dbReference>
<dbReference type="FunFam" id="3.40.50.1000:FF:000079">
    <property type="entry name" value="Enolase-phosphatase E1"/>
    <property type="match status" value="1"/>
</dbReference>
<comment type="subunit">
    <text evidence="6">Monomer.</text>
</comment>
<keyword evidence="6" id="KW-0539">Nucleus</keyword>
<proteinExistence type="inferred from homology"/>
<sequence>MGIEDTLEKANIVLLDIEGTTTSISYVKETLFGFIRSNLEHYVKTHWNDAEFQEDLVVLKQQAHKDKINKVEGLIEIPDGSIAAVVKNVLWQMDLDRKTKALKQLQGHIMHEGYNNGELKGHMYPDVLPALKSWVSKGKKLYIYSSGSIEAQKLLFGHSEEGNILELFSGHFDTAVGGKTDTASYMNISNELNCRCQDVLFLTDVPKEARAAKSAGMEAVLVVREGNAPLSEEDKVSFSVISSFPMLSC</sequence>
<keyword evidence="3 6" id="KW-0378">Hydrolase</keyword>
<feature type="binding site" evidence="6">
    <location>
        <position position="204"/>
    </location>
    <ligand>
        <name>Mg(2+)</name>
        <dbReference type="ChEBI" id="CHEBI:18420"/>
    </ligand>
</feature>
<dbReference type="SUPFAM" id="SSF56784">
    <property type="entry name" value="HAD-like"/>
    <property type="match status" value="1"/>
</dbReference>
<dbReference type="NCBIfam" id="TIGR01549">
    <property type="entry name" value="HAD-SF-IA-v1"/>
    <property type="match status" value="1"/>
</dbReference>
<dbReference type="InterPro" id="IPR027511">
    <property type="entry name" value="ENOPH1_eukaryotes"/>
</dbReference>
<dbReference type="SFLD" id="SFLDG01133">
    <property type="entry name" value="C1.5.4:_Enolase-phosphatase_Li"/>
    <property type="match status" value="1"/>
</dbReference>
<comment type="pathway">
    <text evidence="6">Amino-acid biosynthesis; L-methionine biosynthesis via salvage pathway; L-methionine from S-methyl-5-thio-alpha-D-ribose 1-phosphate: step 4/6.</text>
</comment>
<gene>
    <name evidence="7" type="ORF">L9F63_020637</name>
</gene>
<evidence type="ECO:0000256" key="5">
    <source>
        <dbReference type="ARBA" id="ARBA00023167"/>
    </source>
</evidence>
<dbReference type="Pfam" id="PF00702">
    <property type="entry name" value="Hydrolase"/>
    <property type="match status" value="1"/>
</dbReference>
<keyword evidence="2 6" id="KW-0479">Metal-binding</keyword>